<dbReference type="GO" id="GO:0005525">
    <property type="term" value="F:GTP binding"/>
    <property type="evidence" value="ECO:0007669"/>
    <property type="project" value="InterPro"/>
</dbReference>
<protein>
    <recommendedName>
        <fullName evidence="3">OBG-type G domain-containing protein</fullName>
    </recommendedName>
</protein>
<dbReference type="PRINTS" id="PR00326">
    <property type="entry name" value="GTP1OBG"/>
</dbReference>
<proteinExistence type="predicted"/>
<gene>
    <name evidence="4" type="ORF">S06H3_06845</name>
</gene>
<dbReference type="InterPro" id="IPR045001">
    <property type="entry name" value="DRG"/>
</dbReference>
<dbReference type="GO" id="GO:0003924">
    <property type="term" value="F:GTPase activity"/>
    <property type="evidence" value="ECO:0007669"/>
    <property type="project" value="InterPro"/>
</dbReference>
<reference evidence="4" key="1">
    <citation type="journal article" date="2014" name="Front. Microbiol.">
        <title>High frequency of phylogenetically diverse reductive dehalogenase-homologous genes in deep subseafloor sedimentary metagenomes.</title>
        <authorList>
            <person name="Kawai M."/>
            <person name="Futagami T."/>
            <person name="Toyoda A."/>
            <person name="Takaki Y."/>
            <person name="Nishi S."/>
            <person name="Hori S."/>
            <person name="Arai W."/>
            <person name="Tsubouchi T."/>
            <person name="Morono Y."/>
            <person name="Uchiyama I."/>
            <person name="Ito T."/>
            <person name="Fujiyama A."/>
            <person name="Inagaki F."/>
            <person name="Takami H."/>
        </authorList>
    </citation>
    <scope>NUCLEOTIDE SEQUENCE</scope>
    <source>
        <strain evidence="4">Expedition CK06-06</strain>
    </source>
</reference>
<dbReference type="InterPro" id="IPR006073">
    <property type="entry name" value="GTP-bd"/>
</dbReference>
<dbReference type="InterPro" id="IPR027417">
    <property type="entry name" value="P-loop_NTPase"/>
</dbReference>
<dbReference type="Gene3D" id="3.40.50.300">
    <property type="entry name" value="P-loop containing nucleotide triphosphate hydrolases"/>
    <property type="match status" value="1"/>
</dbReference>
<dbReference type="NCBIfam" id="TIGR00231">
    <property type="entry name" value="small_GTP"/>
    <property type="match status" value="1"/>
</dbReference>
<dbReference type="PANTHER" id="PTHR43127">
    <property type="entry name" value="DEVELOPMENTALLY-REGULATED GTP-BINDING PROTEIN 2"/>
    <property type="match status" value="1"/>
</dbReference>
<comment type="caution">
    <text evidence="4">The sequence shown here is derived from an EMBL/GenBank/DDBJ whole genome shotgun (WGS) entry which is preliminary data.</text>
</comment>
<keyword evidence="1" id="KW-0547">Nucleotide-binding</keyword>
<dbReference type="InterPro" id="IPR005225">
    <property type="entry name" value="Small_GTP-bd"/>
</dbReference>
<feature type="coiled-coil region" evidence="2">
    <location>
        <begin position="90"/>
        <end position="117"/>
    </location>
</feature>
<evidence type="ECO:0000259" key="3">
    <source>
        <dbReference type="PROSITE" id="PS51710"/>
    </source>
</evidence>
<evidence type="ECO:0000313" key="4">
    <source>
        <dbReference type="EMBL" id="GAH95224.1"/>
    </source>
</evidence>
<dbReference type="SUPFAM" id="SSF52540">
    <property type="entry name" value="P-loop containing nucleoside triphosphate hydrolases"/>
    <property type="match status" value="1"/>
</dbReference>
<keyword evidence="2" id="KW-0175">Coiled coil</keyword>
<accession>X1KYG2</accession>
<dbReference type="AlphaFoldDB" id="X1KYG2"/>
<sequence length="316" mass="35211">MEIFPTWNYDSKNEEVRSLYHSSALAPVGFCCRLPPRYSYCWTTPIEFGDEMPANLTPEYFKAEARYQQARTIDEKILATEELIRLAPKHKGTEKLLKMLKRRLAKLRQELQAKQARRVGRGGPSFAVRKEGAAQVALVGAPNSGKSTVLHQLTAARPKIGIYPFTTQHPVPGMMQFEDVQIQLVEVPAVIEGSSLGKGLGAQPLSIARNADVIALVIDASTKLVEQVRILINELEAAGIKLNQRPPKLSVQRRITGGIEVRGAGMFKGGEAELKRILQRHRIHNALVTIDEPVTAEELEESLDESLVYRRAFILL</sequence>
<organism evidence="4">
    <name type="scientific">marine sediment metagenome</name>
    <dbReference type="NCBI Taxonomy" id="412755"/>
    <lineage>
        <taxon>unclassified sequences</taxon>
        <taxon>metagenomes</taxon>
        <taxon>ecological metagenomes</taxon>
    </lineage>
</organism>
<dbReference type="InterPro" id="IPR031167">
    <property type="entry name" value="G_OBG"/>
</dbReference>
<dbReference type="EMBL" id="BARV01002709">
    <property type="protein sequence ID" value="GAH95224.1"/>
    <property type="molecule type" value="Genomic_DNA"/>
</dbReference>
<dbReference type="Pfam" id="PF01926">
    <property type="entry name" value="MMR_HSR1"/>
    <property type="match status" value="1"/>
</dbReference>
<evidence type="ECO:0000256" key="2">
    <source>
        <dbReference type="SAM" id="Coils"/>
    </source>
</evidence>
<evidence type="ECO:0000256" key="1">
    <source>
        <dbReference type="ARBA" id="ARBA00022741"/>
    </source>
</evidence>
<dbReference type="PROSITE" id="PS51710">
    <property type="entry name" value="G_OBG"/>
    <property type="match status" value="1"/>
</dbReference>
<feature type="non-terminal residue" evidence="4">
    <location>
        <position position="316"/>
    </location>
</feature>
<name>X1KYG2_9ZZZZ</name>
<feature type="domain" description="OBG-type G" evidence="3">
    <location>
        <begin position="134"/>
        <end position="316"/>
    </location>
</feature>